<feature type="region of interest" description="Disordered" evidence="1">
    <location>
        <begin position="1"/>
        <end position="22"/>
    </location>
</feature>
<evidence type="ECO:0000313" key="3">
    <source>
        <dbReference type="Proteomes" id="UP001209878"/>
    </source>
</evidence>
<reference evidence="2" key="1">
    <citation type="journal article" date="2023" name="Mol. Biol. Evol.">
        <title>Third-Generation Sequencing Reveals the Adaptive Role of the Epigenome in Three Deep-Sea Polychaetes.</title>
        <authorList>
            <person name="Perez M."/>
            <person name="Aroh O."/>
            <person name="Sun Y."/>
            <person name="Lan Y."/>
            <person name="Juniper S.K."/>
            <person name="Young C.R."/>
            <person name="Angers B."/>
            <person name="Qian P.Y."/>
        </authorList>
    </citation>
    <scope>NUCLEOTIDE SEQUENCE</scope>
    <source>
        <strain evidence="2">R07B-5</strain>
    </source>
</reference>
<organism evidence="2 3">
    <name type="scientific">Ridgeia piscesae</name>
    <name type="common">Tubeworm</name>
    <dbReference type="NCBI Taxonomy" id="27915"/>
    <lineage>
        <taxon>Eukaryota</taxon>
        <taxon>Metazoa</taxon>
        <taxon>Spiralia</taxon>
        <taxon>Lophotrochozoa</taxon>
        <taxon>Annelida</taxon>
        <taxon>Polychaeta</taxon>
        <taxon>Sedentaria</taxon>
        <taxon>Canalipalpata</taxon>
        <taxon>Sabellida</taxon>
        <taxon>Siboglinidae</taxon>
        <taxon>Ridgeia</taxon>
    </lineage>
</organism>
<proteinExistence type="predicted"/>
<protein>
    <submittedName>
        <fullName evidence="2">Uncharacterized protein</fullName>
    </submittedName>
</protein>
<feature type="region of interest" description="Disordered" evidence="1">
    <location>
        <begin position="35"/>
        <end position="57"/>
    </location>
</feature>
<gene>
    <name evidence="2" type="ORF">NP493_129g03027</name>
</gene>
<dbReference type="AlphaFoldDB" id="A0AAD9P5J4"/>
<evidence type="ECO:0000313" key="2">
    <source>
        <dbReference type="EMBL" id="KAK2188542.1"/>
    </source>
</evidence>
<comment type="caution">
    <text evidence="2">The sequence shown here is derived from an EMBL/GenBank/DDBJ whole genome shotgun (WGS) entry which is preliminary data.</text>
</comment>
<sequence length="99" mass="10604">MIRLTAVGAAPPGTPGLARPGPRLHSLLVESLVPRSQSQHASPVLGRHKPDGSSALRTVTTKTRHGSHSEYSRCQPHMLVGLFADGLTIQYTSPRDFAI</sequence>
<dbReference type="Proteomes" id="UP001209878">
    <property type="component" value="Unassembled WGS sequence"/>
</dbReference>
<name>A0AAD9P5J4_RIDPI</name>
<keyword evidence="3" id="KW-1185">Reference proteome</keyword>
<dbReference type="EMBL" id="JAODUO010000129">
    <property type="protein sequence ID" value="KAK2188542.1"/>
    <property type="molecule type" value="Genomic_DNA"/>
</dbReference>
<accession>A0AAD9P5J4</accession>
<evidence type="ECO:0000256" key="1">
    <source>
        <dbReference type="SAM" id="MobiDB-lite"/>
    </source>
</evidence>